<dbReference type="OrthoDB" id="981817at2759"/>
<name>A0A8J5Z5R8_9ROSI</name>
<dbReference type="PANTHER" id="PTHR24559:SF444">
    <property type="entry name" value="REVERSE TRANSCRIPTASE DOMAIN-CONTAINING PROTEIN"/>
    <property type="match status" value="1"/>
</dbReference>
<dbReference type="SUPFAM" id="SSF56672">
    <property type="entry name" value="DNA/RNA polymerases"/>
    <property type="match status" value="1"/>
</dbReference>
<protein>
    <recommendedName>
        <fullName evidence="1">Reverse transcriptase domain-containing protein</fullName>
    </recommendedName>
</protein>
<evidence type="ECO:0000313" key="2">
    <source>
        <dbReference type="EMBL" id="KAG8503388.1"/>
    </source>
</evidence>
<reference evidence="2 3" key="1">
    <citation type="journal article" date="2021" name="bioRxiv">
        <title>The Gossypium anomalum genome as a resource for cotton improvement and evolutionary analysis of hybrid incompatibility.</title>
        <authorList>
            <person name="Grover C.E."/>
            <person name="Yuan D."/>
            <person name="Arick M.A."/>
            <person name="Miller E.R."/>
            <person name="Hu G."/>
            <person name="Peterson D.G."/>
            <person name="Wendel J.F."/>
            <person name="Udall J.A."/>
        </authorList>
    </citation>
    <scope>NUCLEOTIDE SEQUENCE [LARGE SCALE GENOMIC DNA]</scope>
    <source>
        <strain evidence="2">JFW-Udall</strain>
        <tissue evidence="2">Leaf</tissue>
    </source>
</reference>
<dbReference type="Gene3D" id="3.10.10.10">
    <property type="entry name" value="HIV Type 1 Reverse Transcriptase, subunit A, domain 1"/>
    <property type="match status" value="1"/>
</dbReference>
<evidence type="ECO:0000313" key="3">
    <source>
        <dbReference type="Proteomes" id="UP000701853"/>
    </source>
</evidence>
<dbReference type="AlphaFoldDB" id="A0A8J5Z5R8"/>
<comment type="caution">
    <text evidence="2">The sequence shown here is derived from an EMBL/GenBank/DDBJ whole genome shotgun (WGS) entry which is preliminary data.</text>
</comment>
<gene>
    <name evidence="2" type="ORF">CXB51_001357</name>
</gene>
<evidence type="ECO:0000259" key="1">
    <source>
        <dbReference type="Pfam" id="PF00078"/>
    </source>
</evidence>
<keyword evidence="3" id="KW-1185">Reference proteome</keyword>
<sequence>MRMCIDCQQLNKVTIKNKYPLPRINDLFDRLKGVTVFSKIDLRSGYYQLRIKDSDVPKTVFRIKYRHYEFLIMRFGLTNAHSEHAEHLRIVIQTLNDKQLFAKFSKCEFWLRKVGFLGHIISAEGKRVDPSKFQQLLTRNQREMYSKSEAF</sequence>
<dbReference type="PANTHER" id="PTHR24559">
    <property type="entry name" value="TRANSPOSON TY3-I GAG-POL POLYPROTEIN"/>
    <property type="match status" value="1"/>
</dbReference>
<organism evidence="2 3">
    <name type="scientific">Gossypium anomalum</name>
    <dbReference type="NCBI Taxonomy" id="47600"/>
    <lineage>
        <taxon>Eukaryota</taxon>
        <taxon>Viridiplantae</taxon>
        <taxon>Streptophyta</taxon>
        <taxon>Embryophyta</taxon>
        <taxon>Tracheophyta</taxon>
        <taxon>Spermatophyta</taxon>
        <taxon>Magnoliopsida</taxon>
        <taxon>eudicotyledons</taxon>
        <taxon>Gunneridae</taxon>
        <taxon>Pentapetalae</taxon>
        <taxon>rosids</taxon>
        <taxon>malvids</taxon>
        <taxon>Malvales</taxon>
        <taxon>Malvaceae</taxon>
        <taxon>Malvoideae</taxon>
        <taxon>Gossypium</taxon>
    </lineage>
</organism>
<dbReference type="EMBL" id="JAHUZN010000001">
    <property type="protein sequence ID" value="KAG8503388.1"/>
    <property type="molecule type" value="Genomic_DNA"/>
</dbReference>
<dbReference type="CDD" id="cd01647">
    <property type="entry name" value="RT_LTR"/>
    <property type="match status" value="1"/>
</dbReference>
<dbReference type="Pfam" id="PF00078">
    <property type="entry name" value="RVT_1"/>
    <property type="match status" value="1"/>
</dbReference>
<dbReference type="Proteomes" id="UP000701853">
    <property type="component" value="Chromosome 1"/>
</dbReference>
<feature type="domain" description="Reverse transcriptase" evidence="1">
    <location>
        <begin position="1"/>
        <end position="80"/>
    </location>
</feature>
<dbReference type="InterPro" id="IPR043502">
    <property type="entry name" value="DNA/RNA_pol_sf"/>
</dbReference>
<dbReference type="InterPro" id="IPR043128">
    <property type="entry name" value="Rev_trsase/Diguanyl_cyclase"/>
</dbReference>
<proteinExistence type="predicted"/>
<dbReference type="Gene3D" id="3.30.70.270">
    <property type="match status" value="2"/>
</dbReference>
<dbReference type="InterPro" id="IPR000477">
    <property type="entry name" value="RT_dom"/>
</dbReference>
<dbReference type="InterPro" id="IPR053134">
    <property type="entry name" value="RNA-dir_DNA_polymerase"/>
</dbReference>
<accession>A0A8J5Z5R8</accession>